<proteinExistence type="predicted"/>
<keyword evidence="2" id="KW-1185">Reference proteome</keyword>
<dbReference type="AlphaFoldDB" id="A0A8H7AAS5"/>
<accession>A0A8H7AAS5</accession>
<protein>
    <submittedName>
        <fullName evidence="1">Uncharacterized protein</fullName>
    </submittedName>
</protein>
<comment type="caution">
    <text evidence="1">The sequence shown here is derived from an EMBL/GenBank/DDBJ whole genome shotgun (WGS) entry which is preliminary data.</text>
</comment>
<gene>
    <name evidence="1" type="ORF">GJ744_002859</name>
</gene>
<dbReference type="Proteomes" id="UP000606974">
    <property type="component" value="Unassembled WGS sequence"/>
</dbReference>
<sequence>MCPTESCHPHCPRQARRSGLAVVIGVDEARFGSSVAMVVKGSNGCQEDAHQRCAGSAAGSEKKRYIPDGKAWRWV</sequence>
<name>A0A8H7AAS5_9EURO</name>
<reference evidence="1" key="1">
    <citation type="submission" date="2020-02" db="EMBL/GenBank/DDBJ databases">
        <authorList>
            <person name="Palmer J.M."/>
        </authorList>
    </citation>
    <scope>NUCLEOTIDE SEQUENCE</scope>
    <source>
        <strain evidence="1">EPUS1.4</strain>
        <tissue evidence="1">Thallus</tissue>
    </source>
</reference>
<evidence type="ECO:0000313" key="2">
    <source>
        <dbReference type="Proteomes" id="UP000606974"/>
    </source>
</evidence>
<dbReference type="EMBL" id="JAACFV010000150">
    <property type="protein sequence ID" value="KAF7504094.1"/>
    <property type="molecule type" value="Genomic_DNA"/>
</dbReference>
<organism evidence="1 2">
    <name type="scientific">Endocarpon pusillum</name>
    <dbReference type="NCBI Taxonomy" id="364733"/>
    <lineage>
        <taxon>Eukaryota</taxon>
        <taxon>Fungi</taxon>
        <taxon>Dikarya</taxon>
        <taxon>Ascomycota</taxon>
        <taxon>Pezizomycotina</taxon>
        <taxon>Eurotiomycetes</taxon>
        <taxon>Chaetothyriomycetidae</taxon>
        <taxon>Verrucariales</taxon>
        <taxon>Verrucariaceae</taxon>
        <taxon>Endocarpon</taxon>
    </lineage>
</organism>
<evidence type="ECO:0000313" key="1">
    <source>
        <dbReference type="EMBL" id="KAF7504094.1"/>
    </source>
</evidence>